<gene>
    <name evidence="1" type="ORF">NITGR_610017</name>
</gene>
<dbReference type="AlphaFoldDB" id="M1Z181"/>
<proteinExistence type="predicted"/>
<evidence type="ECO:0000313" key="2">
    <source>
        <dbReference type="Proteomes" id="UP000011704"/>
    </source>
</evidence>
<keyword evidence="2" id="KW-1185">Reference proteome</keyword>
<organism evidence="1 2">
    <name type="scientific">Nitrospina gracilis (strain 3/211)</name>
    <dbReference type="NCBI Taxonomy" id="1266370"/>
    <lineage>
        <taxon>Bacteria</taxon>
        <taxon>Pseudomonadati</taxon>
        <taxon>Nitrospinota/Tectimicrobiota group</taxon>
        <taxon>Nitrospinota</taxon>
        <taxon>Nitrospinia</taxon>
        <taxon>Nitrospinales</taxon>
        <taxon>Nitrospinaceae</taxon>
        <taxon>Nitrospina</taxon>
    </lineage>
</organism>
<sequence length="20" mass="2232">MPIPANLLLFKVLLAILRVP</sequence>
<dbReference type="InParanoid" id="M1Z181"/>
<dbReference type="Proteomes" id="UP000011704">
    <property type="component" value="Unassembled WGS sequence"/>
</dbReference>
<dbReference type="HOGENOM" id="CLU_3428273_0_0_0"/>
<reference evidence="1 2" key="1">
    <citation type="journal article" date="2013" name="Front. Microbiol.">
        <title>The genome of Nitrospina gracilis illuminates the metabolism and evolution of the major marine nitrite oxidizer.</title>
        <authorList>
            <person name="Luecker S."/>
            <person name="Nowka B."/>
            <person name="Rattei T."/>
            <person name="Spieck E."/>
            <person name="and Daims H."/>
        </authorList>
    </citation>
    <scope>NUCLEOTIDE SEQUENCE [LARGE SCALE GENOMIC DNA]</scope>
    <source>
        <strain evidence="1 2">3/211</strain>
    </source>
</reference>
<accession>M1Z181</accession>
<evidence type="ECO:0000313" key="1">
    <source>
        <dbReference type="EMBL" id="CCQ91259.1"/>
    </source>
</evidence>
<comment type="caution">
    <text evidence="1">The sequence shown here is derived from an EMBL/GenBank/DDBJ whole genome shotgun (WGS) entry which is preliminary data.</text>
</comment>
<name>M1Z181_NITG3</name>
<protein>
    <submittedName>
        <fullName evidence="1">Uncharacterized protein</fullName>
    </submittedName>
</protein>
<dbReference type="STRING" id="1266370.NITGR_610017"/>
<dbReference type="EMBL" id="CAQJ01000068">
    <property type="protein sequence ID" value="CCQ91259.1"/>
    <property type="molecule type" value="Genomic_DNA"/>
</dbReference>